<evidence type="ECO:0000313" key="2">
    <source>
        <dbReference type="EMBL" id="GFD55371.1"/>
    </source>
</evidence>
<dbReference type="EMBL" id="BKCJ011817168">
    <property type="protein sequence ID" value="GFD55371.1"/>
    <property type="molecule type" value="Genomic_DNA"/>
</dbReference>
<gene>
    <name evidence="2" type="ORF">Tci_927340</name>
</gene>
<sequence>TKRTLLVQFLMVAVVTRWWLIANEDDDGDEVEGNGGMEMAADVVTADKNGGNVVFG</sequence>
<protein>
    <submittedName>
        <fullName evidence="2">Uncharacterized protein</fullName>
    </submittedName>
</protein>
<feature type="signal peptide" evidence="1">
    <location>
        <begin position="1"/>
        <end position="17"/>
    </location>
</feature>
<evidence type="ECO:0000256" key="1">
    <source>
        <dbReference type="SAM" id="SignalP"/>
    </source>
</evidence>
<feature type="non-terminal residue" evidence="2">
    <location>
        <position position="1"/>
    </location>
</feature>
<comment type="caution">
    <text evidence="2">The sequence shown here is derived from an EMBL/GenBank/DDBJ whole genome shotgun (WGS) entry which is preliminary data.</text>
</comment>
<dbReference type="AlphaFoldDB" id="A0A699XEV2"/>
<organism evidence="2">
    <name type="scientific">Tanacetum cinerariifolium</name>
    <name type="common">Dalmatian daisy</name>
    <name type="synonym">Chrysanthemum cinerariifolium</name>
    <dbReference type="NCBI Taxonomy" id="118510"/>
    <lineage>
        <taxon>Eukaryota</taxon>
        <taxon>Viridiplantae</taxon>
        <taxon>Streptophyta</taxon>
        <taxon>Embryophyta</taxon>
        <taxon>Tracheophyta</taxon>
        <taxon>Spermatophyta</taxon>
        <taxon>Magnoliopsida</taxon>
        <taxon>eudicotyledons</taxon>
        <taxon>Gunneridae</taxon>
        <taxon>Pentapetalae</taxon>
        <taxon>asterids</taxon>
        <taxon>campanulids</taxon>
        <taxon>Asterales</taxon>
        <taxon>Asteraceae</taxon>
        <taxon>Asteroideae</taxon>
        <taxon>Anthemideae</taxon>
        <taxon>Anthemidinae</taxon>
        <taxon>Tanacetum</taxon>
    </lineage>
</organism>
<name>A0A699XEV2_TANCI</name>
<proteinExistence type="predicted"/>
<keyword evidence="1" id="KW-0732">Signal</keyword>
<reference evidence="2" key="1">
    <citation type="journal article" date="2019" name="Sci. Rep.">
        <title>Draft genome of Tanacetum cinerariifolium, the natural source of mosquito coil.</title>
        <authorList>
            <person name="Yamashiro T."/>
            <person name="Shiraishi A."/>
            <person name="Satake H."/>
            <person name="Nakayama K."/>
        </authorList>
    </citation>
    <scope>NUCLEOTIDE SEQUENCE</scope>
</reference>
<accession>A0A699XEV2</accession>
<feature type="chain" id="PRO_5025606646" evidence="1">
    <location>
        <begin position="18"/>
        <end position="56"/>
    </location>
</feature>